<dbReference type="GeneID" id="9698519"/>
<dbReference type="HOGENOM" id="CLU_1294390_0_0_1"/>
<reference evidence="1 2" key="2">
    <citation type="journal article" date="2012" name="Proc. Natl. Acad. Sci. U.S.A.">
        <title>Gain and loss of multiple functionally related, horizontally transferred genes in the reduced genomes of two microsporidian parasites.</title>
        <authorList>
            <person name="Pombert J.-F."/>
            <person name="Selman M."/>
            <person name="Burki F."/>
            <person name="Bardell F.T."/>
            <person name="Farinelli L."/>
            <person name="Solter L.F."/>
            <person name="Whitman D.W."/>
            <person name="Weiss L.M."/>
            <person name="Corradi N."/>
            <person name="Keeling P.J."/>
        </authorList>
    </citation>
    <scope>NUCLEOTIDE SEQUENCE [LARGE SCALE GENOMIC DNA]</scope>
    <source>
        <strain evidence="1 2">ATCC 50506</strain>
    </source>
</reference>
<reference evidence="1 2" key="1">
    <citation type="journal article" date="2010" name="Nat. Commun.">
        <title>The complete sequence of the smallest known nuclear genome from the microsporidian Encephalitozoon intestinalis.</title>
        <authorList>
            <person name="Corradi N."/>
            <person name="Pombert J.-F."/>
            <person name="Farinelli L."/>
            <person name="Didier E.S."/>
            <person name="Keeling P.J."/>
        </authorList>
    </citation>
    <scope>NUCLEOTIDE SEQUENCE [LARGE SCALE GENOMIC DNA]</scope>
    <source>
        <strain evidence="1 2">ATCC 50506</strain>
    </source>
</reference>
<dbReference type="AlphaFoldDB" id="E0S990"/>
<evidence type="ECO:0000313" key="2">
    <source>
        <dbReference type="Proteomes" id="UP000002313"/>
    </source>
</evidence>
<dbReference type="OrthoDB" id="2193324at2759"/>
<organism evidence="1 2">
    <name type="scientific">Encephalitozoon intestinalis (strain ATCC 50506)</name>
    <name type="common">Microsporidian parasite</name>
    <name type="synonym">Septata intestinalis</name>
    <dbReference type="NCBI Taxonomy" id="876142"/>
    <lineage>
        <taxon>Eukaryota</taxon>
        <taxon>Fungi</taxon>
        <taxon>Fungi incertae sedis</taxon>
        <taxon>Microsporidia</taxon>
        <taxon>Unikaryonidae</taxon>
        <taxon>Encephalitozoon</taxon>
    </lineage>
</organism>
<dbReference type="VEuPathDB" id="MicrosporidiaDB:Eint_091990"/>
<dbReference type="RefSeq" id="XP_003073685.1">
    <property type="nucleotide sequence ID" value="XM_003073639.1"/>
</dbReference>
<dbReference type="KEGG" id="ein:Eint_091990"/>
<proteinExistence type="predicted"/>
<keyword evidence="2" id="KW-1185">Reference proteome</keyword>
<accession>E0S990</accession>
<dbReference type="EMBL" id="CP001950">
    <property type="protein sequence ID" value="ADM12325.1"/>
    <property type="molecule type" value="Genomic_DNA"/>
</dbReference>
<protein>
    <submittedName>
        <fullName evidence="1">Uncharacterized protein</fullName>
    </submittedName>
</protein>
<gene>
    <name evidence="1" type="ORF">Eint_091990</name>
</gene>
<sequence length="213" mass="24721">MIISWTDAFKVLRNIKMEERLFQKKLIFEYLSKQPKSTSCSLCSRRMPIKDIVCRACFCRLHPFPADFKISIAVEYAKIFQIIRAKSLGKSKLLSKNEDECLKLLGISSRCPLQDLIGKILTLEPTGLSHEEILILNSIKLKIRASTVNEWTVVRIKSMMDLIDEQLNAINLRYLICLRHLRIDDALSLKKHIIEIKKHKDDLDTILKRKSIL</sequence>
<evidence type="ECO:0000313" key="1">
    <source>
        <dbReference type="EMBL" id="ADM12325.1"/>
    </source>
</evidence>
<dbReference type="Proteomes" id="UP000002313">
    <property type="component" value="Chromosome IX"/>
</dbReference>
<name>E0S990_ENCIT</name>